<dbReference type="EMBL" id="JAUSTT010000005">
    <property type="protein sequence ID" value="MDQ0175240.1"/>
    <property type="molecule type" value="Genomic_DNA"/>
</dbReference>
<protein>
    <recommendedName>
        <fullName evidence="4">Integrase</fullName>
    </recommendedName>
</protein>
<feature type="compositionally biased region" description="Basic and acidic residues" evidence="1">
    <location>
        <begin position="15"/>
        <end position="25"/>
    </location>
</feature>
<keyword evidence="3" id="KW-1185">Reference proteome</keyword>
<dbReference type="Proteomes" id="UP001223586">
    <property type="component" value="Unassembled WGS sequence"/>
</dbReference>
<accession>A0ABT9WPM2</accession>
<proteinExistence type="predicted"/>
<organism evidence="2 3">
    <name type="scientific">Bacillus chungangensis</name>
    <dbReference type="NCBI Taxonomy" id="587633"/>
    <lineage>
        <taxon>Bacteria</taxon>
        <taxon>Bacillati</taxon>
        <taxon>Bacillota</taxon>
        <taxon>Bacilli</taxon>
        <taxon>Bacillales</taxon>
        <taxon>Bacillaceae</taxon>
        <taxon>Bacillus</taxon>
    </lineage>
</organism>
<name>A0ABT9WPM2_9BACI</name>
<evidence type="ECO:0000313" key="2">
    <source>
        <dbReference type="EMBL" id="MDQ0175240.1"/>
    </source>
</evidence>
<evidence type="ECO:0000313" key="3">
    <source>
        <dbReference type="Proteomes" id="UP001223586"/>
    </source>
</evidence>
<reference evidence="2 3" key="1">
    <citation type="submission" date="2023-07" db="EMBL/GenBank/DDBJ databases">
        <title>Genomic Encyclopedia of Type Strains, Phase IV (KMG-IV): sequencing the most valuable type-strain genomes for metagenomic binning, comparative biology and taxonomic classification.</title>
        <authorList>
            <person name="Goeker M."/>
        </authorList>
    </citation>
    <scope>NUCLEOTIDE SEQUENCE [LARGE SCALE GENOMIC DNA]</scope>
    <source>
        <strain evidence="2 3">DSM 23837</strain>
    </source>
</reference>
<sequence length="60" mass="7147">MSPTLQSHPKKQHRIDKNRNETDCKKPALNRVPLSEAEIKNLMGINRPTYRRYRGAFRQR</sequence>
<evidence type="ECO:0000256" key="1">
    <source>
        <dbReference type="SAM" id="MobiDB-lite"/>
    </source>
</evidence>
<dbReference type="RefSeq" id="WP_307227394.1">
    <property type="nucleotide sequence ID" value="NZ_JAUSTT010000005.1"/>
</dbReference>
<gene>
    <name evidence="2" type="ORF">J2S08_001074</name>
</gene>
<comment type="caution">
    <text evidence="2">The sequence shown here is derived from an EMBL/GenBank/DDBJ whole genome shotgun (WGS) entry which is preliminary data.</text>
</comment>
<evidence type="ECO:0008006" key="4">
    <source>
        <dbReference type="Google" id="ProtNLM"/>
    </source>
</evidence>
<feature type="region of interest" description="Disordered" evidence="1">
    <location>
        <begin position="1"/>
        <end position="25"/>
    </location>
</feature>